<evidence type="ECO:0000259" key="3">
    <source>
        <dbReference type="PROSITE" id="PS51668"/>
    </source>
</evidence>
<dbReference type="PROSITE" id="PS51668">
    <property type="entry name" value="TSAA_2"/>
    <property type="match status" value="1"/>
</dbReference>
<dbReference type="OrthoDB" id="9804309at2"/>
<keyword evidence="1" id="KW-0949">S-adenosyl-L-methionine</keyword>
<organism evidence="4 5">
    <name type="scientific">Chitinophaga niastensis</name>
    <dbReference type="NCBI Taxonomy" id="536980"/>
    <lineage>
        <taxon>Bacteria</taxon>
        <taxon>Pseudomonadati</taxon>
        <taxon>Bacteroidota</taxon>
        <taxon>Chitinophagia</taxon>
        <taxon>Chitinophagales</taxon>
        <taxon>Chitinophagaceae</taxon>
        <taxon>Chitinophaga</taxon>
    </lineage>
</organism>
<evidence type="ECO:0000313" key="4">
    <source>
        <dbReference type="EMBL" id="PSL48316.1"/>
    </source>
</evidence>
<name>A0A2P8HQ39_CHINA</name>
<dbReference type="InterPro" id="IPR023368">
    <property type="entry name" value="UPF0066_cons_site"/>
</dbReference>
<dbReference type="PROSITE" id="PS01318">
    <property type="entry name" value="TSAA_1"/>
    <property type="match status" value="1"/>
</dbReference>
<dbReference type="PANTHER" id="PTHR12818">
    <property type="entry name" value="TRNA (ADENINE(37)-N6)-METHYLTRANSFERASE"/>
    <property type="match status" value="1"/>
</dbReference>
<keyword evidence="4" id="KW-0489">Methyltransferase</keyword>
<dbReference type="EMBL" id="PYAW01000002">
    <property type="protein sequence ID" value="PSL48316.1"/>
    <property type="molecule type" value="Genomic_DNA"/>
</dbReference>
<dbReference type="GO" id="GO:0008168">
    <property type="term" value="F:methyltransferase activity"/>
    <property type="evidence" value="ECO:0007669"/>
    <property type="project" value="UniProtKB-KW"/>
</dbReference>
<dbReference type="NCBIfam" id="TIGR00104">
    <property type="entry name" value="tRNA_TsaA"/>
    <property type="match status" value="1"/>
</dbReference>
<dbReference type="Pfam" id="PF01980">
    <property type="entry name" value="TrmO_N"/>
    <property type="match status" value="1"/>
</dbReference>
<feature type="domain" description="TsaA-like" evidence="3">
    <location>
        <begin position="5"/>
        <end position="132"/>
    </location>
</feature>
<dbReference type="GO" id="GO:0032259">
    <property type="term" value="P:methylation"/>
    <property type="evidence" value="ECO:0007669"/>
    <property type="project" value="UniProtKB-KW"/>
</dbReference>
<dbReference type="InterPro" id="IPR040372">
    <property type="entry name" value="YaeB-like"/>
</dbReference>
<dbReference type="AlphaFoldDB" id="A0A2P8HQ39"/>
<gene>
    <name evidence="4" type="ORF">CLV51_1021183</name>
</gene>
<accession>A0A2P8HQ39</accession>
<dbReference type="Proteomes" id="UP000240971">
    <property type="component" value="Unassembled WGS sequence"/>
</dbReference>
<dbReference type="RefSeq" id="WP_106528706.1">
    <property type="nucleotide sequence ID" value="NZ_PYAW01000002.1"/>
</dbReference>
<evidence type="ECO:0000256" key="1">
    <source>
        <dbReference type="ARBA" id="ARBA00022691"/>
    </source>
</evidence>
<dbReference type="SUPFAM" id="SSF118196">
    <property type="entry name" value="YaeB-like"/>
    <property type="match status" value="1"/>
</dbReference>
<dbReference type="CDD" id="cd09281">
    <property type="entry name" value="UPF0066"/>
    <property type="match status" value="1"/>
</dbReference>
<evidence type="ECO:0000256" key="2">
    <source>
        <dbReference type="ARBA" id="ARBA00033753"/>
    </source>
</evidence>
<proteinExistence type="inferred from homology"/>
<dbReference type="Gene3D" id="2.40.30.70">
    <property type="entry name" value="YaeB-like"/>
    <property type="match status" value="1"/>
</dbReference>
<comment type="similarity">
    <text evidence="2">Belongs to the tRNA methyltransferase O family.</text>
</comment>
<dbReference type="InterPro" id="IPR023370">
    <property type="entry name" value="TrmO-like_N"/>
</dbReference>
<dbReference type="InterPro" id="IPR036414">
    <property type="entry name" value="YaeB_N_sf"/>
</dbReference>
<comment type="caution">
    <text evidence="4">The sequence shown here is derived from an EMBL/GenBank/DDBJ whole genome shotgun (WGS) entry which is preliminary data.</text>
</comment>
<reference evidence="4 5" key="1">
    <citation type="submission" date="2018-03" db="EMBL/GenBank/DDBJ databases">
        <title>Genomic Encyclopedia of Archaeal and Bacterial Type Strains, Phase II (KMG-II): from individual species to whole genera.</title>
        <authorList>
            <person name="Goeker M."/>
        </authorList>
    </citation>
    <scope>NUCLEOTIDE SEQUENCE [LARGE SCALE GENOMIC DNA]</scope>
    <source>
        <strain evidence="4 5">DSM 24859</strain>
    </source>
</reference>
<keyword evidence="5" id="KW-1185">Reference proteome</keyword>
<dbReference type="InterPro" id="IPR036413">
    <property type="entry name" value="YaeB-like_sf"/>
</dbReference>
<evidence type="ECO:0000313" key="5">
    <source>
        <dbReference type="Proteomes" id="UP000240971"/>
    </source>
</evidence>
<sequence>MEAVIKYIGKIHSSLKKIEECPLQENENAPEAVITIFPEFIEGIQNITVGSEILLLTWLHVANRAVIKCYPRNNQDAPLIGVFSTRSPDRPNPIGIHTVKVLSVSDDGLISVSGLEVIDNTPLIDIKPIWKK</sequence>
<dbReference type="PANTHER" id="PTHR12818:SF0">
    <property type="entry name" value="TRNA (ADENINE(37)-N6)-METHYLTRANSFERASE"/>
    <property type="match status" value="1"/>
</dbReference>
<keyword evidence="4" id="KW-0808">Transferase</keyword>
<protein>
    <submittedName>
        <fullName evidence="4">tRNA-Thr(GGU) m(6)t(6)A37 methyltransferase TsaA</fullName>
    </submittedName>
</protein>